<sequence>MQEATVPLSDEEARLLQQLEQSLAAEDPDFASTLRGSKFMARNRRVAVLSGLGFVAGLVVMFSGAVTKMTWIGVIGFLAMVGTAFLFSQAWKRGIGNRDETPAAPSGRGGGQPKASGSFVDRMEERWQRRRDEDGL</sequence>
<keyword evidence="2" id="KW-0472">Membrane</keyword>
<comment type="caution">
    <text evidence="3">The sequence shown here is derived from an EMBL/GenBank/DDBJ whole genome shotgun (WGS) entry which is preliminary data.</text>
</comment>
<feature type="transmembrane region" description="Helical" evidence="2">
    <location>
        <begin position="71"/>
        <end position="88"/>
    </location>
</feature>
<dbReference type="EMBL" id="SDPP02000002">
    <property type="protein sequence ID" value="KAA1378670.1"/>
    <property type="molecule type" value="Genomic_DNA"/>
</dbReference>
<dbReference type="Proteomes" id="UP001515100">
    <property type="component" value="Unassembled WGS sequence"/>
</dbReference>
<feature type="transmembrane region" description="Helical" evidence="2">
    <location>
        <begin position="46"/>
        <end position="65"/>
    </location>
</feature>
<feature type="region of interest" description="Disordered" evidence="1">
    <location>
        <begin position="97"/>
        <end position="136"/>
    </location>
</feature>
<evidence type="ECO:0000256" key="1">
    <source>
        <dbReference type="SAM" id="MobiDB-lite"/>
    </source>
</evidence>
<keyword evidence="2" id="KW-0812">Transmembrane</keyword>
<organism evidence="3 4">
    <name type="scientific">Aeromicrobium fastidiosum</name>
    <dbReference type="NCBI Taxonomy" id="52699"/>
    <lineage>
        <taxon>Bacteria</taxon>
        <taxon>Bacillati</taxon>
        <taxon>Actinomycetota</taxon>
        <taxon>Actinomycetes</taxon>
        <taxon>Propionibacteriales</taxon>
        <taxon>Nocardioidaceae</taxon>
        <taxon>Aeromicrobium</taxon>
    </lineage>
</organism>
<evidence type="ECO:0000313" key="4">
    <source>
        <dbReference type="Proteomes" id="UP001515100"/>
    </source>
</evidence>
<keyword evidence="4" id="KW-1185">Reference proteome</keyword>
<dbReference type="OrthoDB" id="5244024at2"/>
<keyword evidence="2" id="KW-1133">Transmembrane helix</keyword>
<protein>
    <submittedName>
        <fullName evidence="3">DUF3040 domain-containing protein</fullName>
    </submittedName>
</protein>
<proteinExistence type="predicted"/>
<dbReference type="Pfam" id="PF11239">
    <property type="entry name" value="DUF3040"/>
    <property type="match status" value="1"/>
</dbReference>
<reference evidence="3" key="1">
    <citation type="submission" date="2019-09" db="EMBL/GenBank/DDBJ databases">
        <authorList>
            <person name="Li J."/>
        </authorList>
    </citation>
    <scope>NUCLEOTIDE SEQUENCE [LARGE SCALE GENOMIC DNA]</scope>
    <source>
        <strain evidence="3">NRBC 14897</strain>
    </source>
</reference>
<feature type="compositionally biased region" description="Basic and acidic residues" evidence="1">
    <location>
        <begin position="121"/>
        <end position="136"/>
    </location>
</feature>
<accession>A0A641AN13</accession>
<evidence type="ECO:0000313" key="3">
    <source>
        <dbReference type="EMBL" id="KAA1378670.1"/>
    </source>
</evidence>
<evidence type="ECO:0000256" key="2">
    <source>
        <dbReference type="SAM" id="Phobius"/>
    </source>
</evidence>
<dbReference type="InterPro" id="IPR021401">
    <property type="entry name" value="DUF3040"/>
</dbReference>
<name>A0A641AN13_9ACTN</name>
<dbReference type="AlphaFoldDB" id="A0A641AN13"/>
<gene>
    <name evidence="3" type="ORF">ESP62_010055</name>
</gene>